<evidence type="ECO:0000256" key="5">
    <source>
        <dbReference type="ARBA" id="ARBA00023242"/>
    </source>
</evidence>
<dbReference type="InterPro" id="IPR016181">
    <property type="entry name" value="Acyl_CoA_acyltransferase"/>
</dbReference>
<protein>
    <submittedName>
        <fullName evidence="7">N-terminal L-serine N(Alpha)-acetyltransferase NatD</fullName>
        <ecNumber evidence="7">2.3.1.257</ecNumber>
    </submittedName>
</protein>
<dbReference type="InterPro" id="IPR039949">
    <property type="entry name" value="NAA40"/>
</dbReference>
<sequence length="166" mass="19098">MRECIFALLETNMRAMYEQVGTWDPHAKKGELQHRTSRFLLVFDKNVQNRTRRRSPRNSAQAGRAQDLLGFVMWRYDVDETNNDDICADPGDDMVEVSYCYEVQVDAAARGRQIGTMMLAILEHLSWKAGMRKVALTLEPFIGGAATSWMQRRQILDKLWIPTISS</sequence>
<evidence type="ECO:0000256" key="1">
    <source>
        <dbReference type="ARBA" id="ARBA00004123"/>
    </source>
</evidence>
<dbReference type="Gene3D" id="3.40.630.30">
    <property type="match status" value="1"/>
</dbReference>
<proteinExistence type="predicted"/>
<organism evidence="7 8">
    <name type="scientific">Malassezia nana</name>
    <dbReference type="NCBI Taxonomy" id="180528"/>
    <lineage>
        <taxon>Eukaryota</taxon>
        <taxon>Fungi</taxon>
        <taxon>Dikarya</taxon>
        <taxon>Basidiomycota</taxon>
        <taxon>Ustilaginomycotina</taxon>
        <taxon>Malasseziomycetes</taxon>
        <taxon>Malasseziales</taxon>
        <taxon>Malasseziaceae</taxon>
        <taxon>Malassezia</taxon>
    </lineage>
</organism>
<evidence type="ECO:0000313" key="7">
    <source>
        <dbReference type="EMBL" id="WFD25668.1"/>
    </source>
</evidence>
<dbReference type="GO" id="GO:0043998">
    <property type="term" value="F:histone H2A acetyltransferase activity"/>
    <property type="evidence" value="ECO:0007669"/>
    <property type="project" value="InterPro"/>
</dbReference>
<evidence type="ECO:0000256" key="6">
    <source>
        <dbReference type="ARBA" id="ARBA00023315"/>
    </source>
</evidence>
<name>A0AAF0EJT6_9BASI</name>
<gene>
    <name evidence="7" type="ORF">MNAN1_000632</name>
</gene>
<dbReference type="AlphaFoldDB" id="A0AAF0EJT6"/>
<keyword evidence="5" id="KW-0539">Nucleus</keyword>
<dbReference type="CDD" id="cd04301">
    <property type="entry name" value="NAT_SF"/>
    <property type="match status" value="1"/>
</dbReference>
<dbReference type="PANTHER" id="PTHR20531:SF1">
    <property type="entry name" value="N-ALPHA-ACETYLTRANSFERASE 40"/>
    <property type="match status" value="1"/>
</dbReference>
<dbReference type="Proteomes" id="UP001213623">
    <property type="component" value="Chromosome 1"/>
</dbReference>
<dbReference type="EMBL" id="CP119892">
    <property type="protein sequence ID" value="WFD25668.1"/>
    <property type="molecule type" value="Genomic_DNA"/>
</dbReference>
<dbReference type="SUPFAM" id="SSF55729">
    <property type="entry name" value="Acyl-CoA N-acyltransferases (Nat)"/>
    <property type="match status" value="1"/>
</dbReference>
<keyword evidence="8" id="KW-1185">Reference proteome</keyword>
<dbReference type="GO" id="GO:0005634">
    <property type="term" value="C:nucleus"/>
    <property type="evidence" value="ECO:0007669"/>
    <property type="project" value="UniProtKB-SubCell"/>
</dbReference>
<evidence type="ECO:0000256" key="4">
    <source>
        <dbReference type="ARBA" id="ARBA00022679"/>
    </source>
</evidence>
<keyword evidence="3" id="KW-0963">Cytoplasm</keyword>
<dbReference type="EC" id="2.3.1.257" evidence="7"/>
<dbReference type="PANTHER" id="PTHR20531">
    <property type="entry name" value="N-ALPHA-ACETYLTRANSFERASE 40"/>
    <property type="match status" value="1"/>
</dbReference>
<evidence type="ECO:0000313" key="8">
    <source>
        <dbReference type="Proteomes" id="UP001213623"/>
    </source>
</evidence>
<reference evidence="7" key="1">
    <citation type="submission" date="2023-03" db="EMBL/GenBank/DDBJ databases">
        <title>Mating type loci evolution in Malassezia.</title>
        <authorList>
            <person name="Coelho M.A."/>
        </authorList>
    </citation>
    <scope>NUCLEOTIDE SEQUENCE</scope>
    <source>
        <strain evidence="7">CBS 9557</strain>
    </source>
</reference>
<dbReference type="GO" id="GO:0010485">
    <property type="term" value="F:histone H4 acetyltransferase activity"/>
    <property type="evidence" value="ECO:0007669"/>
    <property type="project" value="InterPro"/>
</dbReference>
<dbReference type="GO" id="GO:1990189">
    <property type="term" value="F:protein N-terminal-serine acetyltransferase activity"/>
    <property type="evidence" value="ECO:0007669"/>
    <property type="project" value="UniProtKB-EC"/>
</dbReference>
<dbReference type="GO" id="GO:0005737">
    <property type="term" value="C:cytoplasm"/>
    <property type="evidence" value="ECO:0007669"/>
    <property type="project" value="UniProtKB-SubCell"/>
</dbReference>
<evidence type="ECO:0000256" key="2">
    <source>
        <dbReference type="ARBA" id="ARBA00004496"/>
    </source>
</evidence>
<comment type="subcellular location">
    <subcellularLocation>
        <location evidence="2">Cytoplasm</location>
    </subcellularLocation>
    <subcellularLocation>
        <location evidence="1">Nucleus</location>
    </subcellularLocation>
</comment>
<evidence type="ECO:0000256" key="3">
    <source>
        <dbReference type="ARBA" id="ARBA00022490"/>
    </source>
</evidence>
<keyword evidence="6 7" id="KW-0012">Acyltransferase</keyword>
<accession>A0AAF0EJT6</accession>
<keyword evidence="4 7" id="KW-0808">Transferase</keyword>